<evidence type="ECO:0000256" key="1">
    <source>
        <dbReference type="ARBA" id="ARBA00022679"/>
    </source>
</evidence>
<dbReference type="EMBL" id="JAUJEA010000005">
    <property type="protein sequence ID" value="MDN5202951.1"/>
    <property type="molecule type" value="Genomic_DNA"/>
</dbReference>
<evidence type="ECO:0000259" key="2">
    <source>
        <dbReference type="Pfam" id="PF01648"/>
    </source>
</evidence>
<dbReference type="Proteomes" id="UP001172082">
    <property type="component" value="Unassembled WGS sequence"/>
</dbReference>
<dbReference type="InterPro" id="IPR008278">
    <property type="entry name" value="4-PPantetheinyl_Trfase_dom"/>
</dbReference>
<sequence>MGNVIEIDLWRENSDFKAYLGFTRLSYVKLKSLKDQYLSVEELSIYHNTKGQKKKSSYLKSRYIAKKTLSKFTKEHDLTQLEVKSGVFNQPFLKYFSEEPPGLSIAHTEQYAACLVFPIEHPMGLDIELISSKNVEIASSQVTPHELSLSKASDQHKDIFHLKLWTIKEALSKTLKTGLLCPFEIYEIYSIEEQEHFTISTFTNFEQYKALTFQVDDHLCSIVLPKKTAYKIPFKNLVLRKELK</sequence>
<keyword evidence="1 3" id="KW-0808">Transferase</keyword>
<organism evidence="3 4">
    <name type="scientific">Splendidivirga corallicola</name>
    <dbReference type="NCBI Taxonomy" id="3051826"/>
    <lineage>
        <taxon>Bacteria</taxon>
        <taxon>Pseudomonadati</taxon>
        <taxon>Bacteroidota</taxon>
        <taxon>Cytophagia</taxon>
        <taxon>Cytophagales</taxon>
        <taxon>Splendidivirgaceae</taxon>
        <taxon>Splendidivirga</taxon>
    </lineage>
</organism>
<dbReference type="GO" id="GO:0016740">
    <property type="term" value="F:transferase activity"/>
    <property type="evidence" value="ECO:0007669"/>
    <property type="project" value="UniProtKB-KW"/>
</dbReference>
<feature type="domain" description="4'-phosphopantetheinyl transferase" evidence="2">
    <location>
        <begin position="123"/>
        <end position="222"/>
    </location>
</feature>
<gene>
    <name evidence="3" type="ORF">QQ008_16295</name>
</gene>
<protein>
    <submittedName>
        <fullName evidence="3">4'-phosphopantetheinyl transferase superfamily protein</fullName>
    </submittedName>
</protein>
<evidence type="ECO:0000313" key="3">
    <source>
        <dbReference type="EMBL" id="MDN5202951.1"/>
    </source>
</evidence>
<keyword evidence="4" id="KW-1185">Reference proteome</keyword>
<comment type="caution">
    <text evidence="3">The sequence shown here is derived from an EMBL/GenBank/DDBJ whole genome shotgun (WGS) entry which is preliminary data.</text>
</comment>
<dbReference type="InterPro" id="IPR037143">
    <property type="entry name" value="4-PPantetheinyl_Trfase_dom_sf"/>
</dbReference>
<evidence type="ECO:0000313" key="4">
    <source>
        <dbReference type="Proteomes" id="UP001172082"/>
    </source>
</evidence>
<accession>A0ABT8KQD4</accession>
<dbReference type="SUPFAM" id="SSF56214">
    <property type="entry name" value="4'-phosphopantetheinyl transferase"/>
    <property type="match status" value="2"/>
</dbReference>
<dbReference type="Gene3D" id="3.90.470.20">
    <property type="entry name" value="4'-phosphopantetheinyl transferase domain"/>
    <property type="match status" value="2"/>
</dbReference>
<dbReference type="Pfam" id="PF01648">
    <property type="entry name" value="ACPS"/>
    <property type="match status" value="1"/>
</dbReference>
<proteinExistence type="predicted"/>
<dbReference type="RefSeq" id="WP_346752970.1">
    <property type="nucleotide sequence ID" value="NZ_JAUJEA010000005.1"/>
</dbReference>
<name>A0ABT8KQD4_9BACT</name>
<reference evidence="3" key="1">
    <citation type="submission" date="2023-06" db="EMBL/GenBank/DDBJ databases">
        <title>Genomic of Parafulvivirga corallium.</title>
        <authorList>
            <person name="Wang G."/>
        </authorList>
    </citation>
    <scope>NUCLEOTIDE SEQUENCE</scope>
    <source>
        <strain evidence="3">BMA10</strain>
    </source>
</reference>